<name>A0ABV8ANR9_9BACT</name>
<dbReference type="Pfam" id="PF00355">
    <property type="entry name" value="Rieske"/>
    <property type="match status" value="1"/>
</dbReference>
<evidence type="ECO:0000256" key="2">
    <source>
        <dbReference type="ARBA" id="ARBA00022723"/>
    </source>
</evidence>
<dbReference type="InterPro" id="IPR036922">
    <property type="entry name" value="Rieske_2Fe-2S_sf"/>
</dbReference>
<evidence type="ECO:0000256" key="4">
    <source>
        <dbReference type="ARBA" id="ARBA00023014"/>
    </source>
</evidence>
<comment type="cofactor">
    <cofactor evidence="5">
        <name>[2Fe-2S] cluster</name>
        <dbReference type="ChEBI" id="CHEBI:190135"/>
    </cofactor>
</comment>
<dbReference type="PROSITE" id="PS51296">
    <property type="entry name" value="RIESKE"/>
    <property type="match status" value="1"/>
</dbReference>
<accession>A0ABV8ANR9</accession>
<reference evidence="9" key="1">
    <citation type="journal article" date="2019" name="Int. J. Syst. Evol. Microbiol.">
        <title>The Global Catalogue of Microorganisms (GCM) 10K type strain sequencing project: providing services to taxonomists for standard genome sequencing and annotation.</title>
        <authorList>
            <consortium name="The Broad Institute Genomics Platform"/>
            <consortium name="The Broad Institute Genome Sequencing Center for Infectious Disease"/>
            <person name="Wu L."/>
            <person name="Ma J."/>
        </authorList>
    </citation>
    <scope>NUCLEOTIDE SEQUENCE [LARGE SCALE GENOMIC DNA]</scope>
    <source>
        <strain evidence="9">CCUG 60523</strain>
    </source>
</reference>
<evidence type="ECO:0000256" key="6">
    <source>
        <dbReference type="ARBA" id="ARBA00038001"/>
    </source>
</evidence>
<organism evidence="8 9">
    <name type="scientific">Algoriphagus namhaensis</name>
    <dbReference type="NCBI Taxonomy" id="915353"/>
    <lineage>
        <taxon>Bacteria</taxon>
        <taxon>Pseudomonadati</taxon>
        <taxon>Bacteroidota</taxon>
        <taxon>Cytophagia</taxon>
        <taxon>Cytophagales</taxon>
        <taxon>Cyclobacteriaceae</taxon>
        <taxon>Algoriphagus</taxon>
    </lineage>
</organism>
<comment type="caution">
    <text evidence="8">The sequence shown here is derived from an EMBL/GenBank/DDBJ whole genome shotgun (WGS) entry which is preliminary data.</text>
</comment>
<keyword evidence="3" id="KW-0408">Iron</keyword>
<proteinExistence type="inferred from homology"/>
<keyword evidence="1" id="KW-0001">2Fe-2S</keyword>
<dbReference type="RefSeq" id="WP_377904280.1">
    <property type="nucleotide sequence ID" value="NZ_JBHRZS010000006.1"/>
</dbReference>
<dbReference type="SUPFAM" id="SSF50022">
    <property type="entry name" value="ISP domain"/>
    <property type="match status" value="1"/>
</dbReference>
<evidence type="ECO:0000313" key="8">
    <source>
        <dbReference type="EMBL" id="MFC3879656.1"/>
    </source>
</evidence>
<dbReference type="PANTHER" id="PTHR21496">
    <property type="entry name" value="FERREDOXIN-RELATED"/>
    <property type="match status" value="1"/>
</dbReference>
<protein>
    <submittedName>
        <fullName evidence="8">Rieske (2Fe-2S) protein</fullName>
    </submittedName>
</protein>
<dbReference type="PANTHER" id="PTHR21496:SF0">
    <property type="entry name" value="RIESKE DOMAIN-CONTAINING PROTEIN"/>
    <property type="match status" value="1"/>
</dbReference>
<evidence type="ECO:0000256" key="3">
    <source>
        <dbReference type="ARBA" id="ARBA00023004"/>
    </source>
</evidence>
<keyword evidence="2" id="KW-0479">Metal-binding</keyword>
<evidence type="ECO:0000256" key="1">
    <source>
        <dbReference type="ARBA" id="ARBA00022714"/>
    </source>
</evidence>
<gene>
    <name evidence="8" type="ORF">ACFOSV_05695</name>
</gene>
<dbReference type="InterPro" id="IPR017941">
    <property type="entry name" value="Rieske_2Fe-2S"/>
</dbReference>
<keyword evidence="9" id="KW-1185">Reference proteome</keyword>
<dbReference type="EMBL" id="JBHRZS010000006">
    <property type="protein sequence ID" value="MFC3879656.1"/>
    <property type="molecule type" value="Genomic_DNA"/>
</dbReference>
<evidence type="ECO:0000259" key="7">
    <source>
        <dbReference type="PROSITE" id="PS51296"/>
    </source>
</evidence>
<dbReference type="Gene3D" id="2.102.10.10">
    <property type="entry name" value="Rieske [2Fe-2S] iron-sulphur domain"/>
    <property type="match status" value="1"/>
</dbReference>
<comment type="similarity">
    <text evidence="6">Belongs to the bacterial ring-hydroxylating dioxygenase ferredoxin component family.</text>
</comment>
<sequence>MKKFTLGKSRDHLFELVPEGRIKKMKIGTKTLGLVRRGSECFVFDAFCPHRGALLTEGQVNDRNEISCPLHQYRFELKTGKVKVGYCGDLETYPAILTEAGLEITMP</sequence>
<feature type="domain" description="Rieske" evidence="7">
    <location>
        <begin position="9"/>
        <end position="104"/>
    </location>
</feature>
<dbReference type="Proteomes" id="UP001595805">
    <property type="component" value="Unassembled WGS sequence"/>
</dbReference>
<dbReference type="CDD" id="cd03467">
    <property type="entry name" value="Rieske"/>
    <property type="match status" value="1"/>
</dbReference>
<evidence type="ECO:0000256" key="5">
    <source>
        <dbReference type="ARBA" id="ARBA00034078"/>
    </source>
</evidence>
<evidence type="ECO:0000313" key="9">
    <source>
        <dbReference type="Proteomes" id="UP001595805"/>
    </source>
</evidence>
<keyword evidence="4" id="KW-0411">Iron-sulfur</keyword>